<gene>
    <name evidence="1" type="ORF">HHUSO_G21543</name>
</gene>
<proteinExistence type="predicted"/>
<dbReference type="EMBL" id="JAHFZB010000020">
    <property type="protein sequence ID" value="KAK6477891.1"/>
    <property type="molecule type" value="Genomic_DNA"/>
</dbReference>
<protein>
    <recommendedName>
        <fullName evidence="3">GIY-YIG domain-containing protein</fullName>
    </recommendedName>
</protein>
<reference evidence="1 2" key="1">
    <citation type="submission" date="2021-05" db="EMBL/GenBank/DDBJ databases">
        <authorList>
            <person name="Zahm M."/>
            <person name="Klopp C."/>
            <person name="Cabau C."/>
            <person name="Kuhl H."/>
            <person name="Suciu R."/>
            <person name="Ciorpac M."/>
            <person name="Holostenco D."/>
            <person name="Gessner J."/>
            <person name="Wuertz S."/>
            <person name="Hohne C."/>
            <person name="Stock M."/>
            <person name="Gislard M."/>
            <person name="Lluch J."/>
            <person name="Milhes M."/>
            <person name="Lampietro C."/>
            <person name="Lopez Roques C."/>
            <person name="Donnadieu C."/>
            <person name="Du K."/>
            <person name="Schartl M."/>
            <person name="Guiguen Y."/>
        </authorList>
    </citation>
    <scope>NUCLEOTIDE SEQUENCE [LARGE SCALE GENOMIC DNA]</scope>
    <source>
        <strain evidence="1">Hh-F2</strain>
        <tissue evidence="1">Blood</tissue>
    </source>
</reference>
<keyword evidence="2" id="KW-1185">Reference proteome</keyword>
<accession>A0ABR0YZE5</accession>
<evidence type="ECO:0000313" key="1">
    <source>
        <dbReference type="EMBL" id="KAK6477891.1"/>
    </source>
</evidence>
<feature type="non-terminal residue" evidence="1">
    <location>
        <position position="1"/>
    </location>
</feature>
<comment type="caution">
    <text evidence="1">The sequence shown here is derived from an EMBL/GenBank/DDBJ whole genome shotgun (WGS) entry which is preliminary data.</text>
</comment>
<dbReference type="PANTHER" id="PTHR21301:SF13">
    <property type="match status" value="1"/>
</dbReference>
<name>A0ABR0YZE5_HUSHU</name>
<dbReference type="Proteomes" id="UP001369086">
    <property type="component" value="Unassembled WGS sequence"/>
</dbReference>
<dbReference type="PANTHER" id="PTHR21301">
    <property type="entry name" value="REVERSE TRANSCRIPTASE"/>
    <property type="match status" value="1"/>
</dbReference>
<sequence>LYLNACLLIETRYLHISLRQLKLNTLTFVSTCSLVSNTMTNIIQTHWHILSTDPKLRSVLQYTPCFPFKRQNTFIPSSHVLTQIPQGNFNCHNCACCNAMIKSDPITHPKTNKQFKVRGRITCVTKFVVYLLKCPCGLCYVGKTIRELKTRRSEHKSAIRNNEIRSAVERHFNEQQHSVCTFRFMRIEVVHTPRRGGDPNKLLLHAST</sequence>
<organism evidence="1 2">
    <name type="scientific">Huso huso</name>
    <name type="common">Beluga</name>
    <name type="synonym">Acipenser huso</name>
    <dbReference type="NCBI Taxonomy" id="61971"/>
    <lineage>
        <taxon>Eukaryota</taxon>
        <taxon>Metazoa</taxon>
        <taxon>Chordata</taxon>
        <taxon>Craniata</taxon>
        <taxon>Vertebrata</taxon>
        <taxon>Euteleostomi</taxon>
        <taxon>Actinopterygii</taxon>
        <taxon>Chondrostei</taxon>
        <taxon>Acipenseriformes</taxon>
        <taxon>Acipenseridae</taxon>
        <taxon>Huso</taxon>
    </lineage>
</organism>
<evidence type="ECO:0000313" key="2">
    <source>
        <dbReference type="Proteomes" id="UP001369086"/>
    </source>
</evidence>
<evidence type="ECO:0008006" key="3">
    <source>
        <dbReference type="Google" id="ProtNLM"/>
    </source>
</evidence>